<protein>
    <submittedName>
        <fullName evidence="3">Glycosyltransferase WbuB</fullName>
    </submittedName>
</protein>
<dbReference type="Gene3D" id="3.40.50.2000">
    <property type="entry name" value="Glycogen Phosphorylase B"/>
    <property type="match status" value="2"/>
</dbReference>
<dbReference type="AlphaFoldDB" id="A0A7V5H2T6"/>
<dbReference type="InterPro" id="IPR028098">
    <property type="entry name" value="Glyco_trans_4-like_N"/>
</dbReference>
<evidence type="ECO:0000259" key="2">
    <source>
        <dbReference type="Pfam" id="PF13579"/>
    </source>
</evidence>
<evidence type="ECO:0000313" key="3">
    <source>
        <dbReference type="EMBL" id="HHE54819.1"/>
    </source>
</evidence>
<dbReference type="GO" id="GO:0016758">
    <property type="term" value="F:hexosyltransferase activity"/>
    <property type="evidence" value="ECO:0007669"/>
    <property type="project" value="TreeGrafter"/>
</dbReference>
<dbReference type="EMBL" id="DRTD01000249">
    <property type="protein sequence ID" value="HHE54819.1"/>
    <property type="molecule type" value="Genomic_DNA"/>
</dbReference>
<dbReference type="CDD" id="cd03794">
    <property type="entry name" value="GT4_WbuB-like"/>
    <property type="match status" value="1"/>
</dbReference>
<name>A0A7V5H2T6_CALAY</name>
<gene>
    <name evidence="3" type="ORF">ENL21_03485</name>
</gene>
<dbReference type="SUPFAM" id="SSF53756">
    <property type="entry name" value="UDP-Glycosyltransferase/glycogen phosphorylase"/>
    <property type="match status" value="1"/>
</dbReference>
<accession>A0A7V5H2T6</accession>
<dbReference type="PANTHER" id="PTHR45947">
    <property type="entry name" value="SULFOQUINOVOSYL TRANSFERASE SQD2"/>
    <property type="match status" value="1"/>
</dbReference>
<comment type="caution">
    <text evidence="3">The sequence shown here is derived from an EMBL/GenBank/DDBJ whole genome shotgun (WGS) entry which is preliminary data.</text>
</comment>
<evidence type="ECO:0000259" key="1">
    <source>
        <dbReference type="Pfam" id="PF00534"/>
    </source>
</evidence>
<organism evidence="3">
    <name type="scientific">Caldithrix abyssi</name>
    <dbReference type="NCBI Taxonomy" id="187145"/>
    <lineage>
        <taxon>Bacteria</taxon>
        <taxon>Pseudomonadati</taxon>
        <taxon>Calditrichota</taxon>
        <taxon>Calditrichia</taxon>
        <taxon>Calditrichales</taxon>
        <taxon>Calditrichaceae</taxon>
        <taxon>Caldithrix</taxon>
    </lineage>
</organism>
<proteinExistence type="predicted"/>
<dbReference type="InterPro" id="IPR050194">
    <property type="entry name" value="Glycosyltransferase_grp1"/>
</dbReference>
<reference evidence="3" key="1">
    <citation type="journal article" date="2020" name="mSystems">
        <title>Genome- and Community-Level Interaction Insights into Carbon Utilization and Element Cycling Functions of Hydrothermarchaeota in Hydrothermal Sediment.</title>
        <authorList>
            <person name="Zhou Z."/>
            <person name="Liu Y."/>
            <person name="Xu W."/>
            <person name="Pan J."/>
            <person name="Luo Z.H."/>
            <person name="Li M."/>
        </authorList>
    </citation>
    <scope>NUCLEOTIDE SEQUENCE [LARGE SCALE GENOMIC DNA]</scope>
    <source>
        <strain evidence="3">HyVt-76</strain>
    </source>
</reference>
<dbReference type="InterPro" id="IPR001296">
    <property type="entry name" value="Glyco_trans_1"/>
</dbReference>
<dbReference type="Pfam" id="PF00534">
    <property type="entry name" value="Glycos_transf_1"/>
    <property type="match status" value="1"/>
</dbReference>
<dbReference type="Pfam" id="PF13579">
    <property type="entry name" value="Glyco_trans_4_4"/>
    <property type="match status" value="1"/>
</dbReference>
<sequence>MRILYLSQYFPPEMGAPSARVYELARRWVKNGDQVTVLTGFPNHPTGIIPTEYRGYRFLEEEKDGIRVVRTYIFAAPNKGFFKRILSYVSFMCSSIIQGTKTVGKQDVIIATSPQFFVGVAGYIISRLKGIPFIFEVRDLWPESIVQLGQLKNRFLIRFLEWIEMLLYKKAIHIVGVADSTVKILTERGVPSEKITIIKNGVDLELFHGNGQQKVLKRKYGFDDKFVVSYIGTHGLSHALDKVLDTAQLIQDQRDILFLLVGEGAEKENLIRKAKALNLPNVKFLDQIDKHQLPDYYGLSDIILVTLRKLPLFRSVIPSKIFEIMAMARPIIISVDGESRKLVEEAQAGIFAE</sequence>
<feature type="non-terminal residue" evidence="3">
    <location>
        <position position="353"/>
    </location>
</feature>
<feature type="domain" description="Glycosyl transferase family 1" evidence="1">
    <location>
        <begin position="216"/>
        <end position="352"/>
    </location>
</feature>
<dbReference type="PANTHER" id="PTHR45947:SF3">
    <property type="entry name" value="SULFOQUINOVOSYL TRANSFERASE SQD2"/>
    <property type="match status" value="1"/>
</dbReference>
<dbReference type="Proteomes" id="UP000886111">
    <property type="component" value="Unassembled WGS sequence"/>
</dbReference>
<feature type="domain" description="Glycosyltransferase subfamily 4-like N-terminal" evidence="2">
    <location>
        <begin position="16"/>
        <end position="201"/>
    </location>
</feature>